<keyword evidence="1" id="KW-0808">Transferase</keyword>
<evidence type="ECO:0000256" key="1">
    <source>
        <dbReference type="ARBA" id="ARBA00022679"/>
    </source>
</evidence>
<dbReference type="EMBL" id="BMKS01000001">
    <property type="protein sequence ID" value="GGG16211.1"/>
    <property type="molecule type" value="Genomic_DNA"/>
</dbReference>
<dbReference type="RefSeq" id="WP_229677715.1">
    <property type="nucleotide sequence ID" value="NZ_BMKS01000001.1"/>
</dbReference>
<organism evidence="3 4">
    <name type="scientific">Caldovatus sediminis</name>
    <dbReference type="NCBI Taxonomy" id="2041189"/>
    <lineage>
        <taxon>Bacteria</taxon>
        <taxon>Pseudomonadati</taxon>
        <taxon>Pseudomonadota</taxon>
        <taxon>Alphaproteobacteria</taxon>
        <taxon>Acetobacterales</taxon>
        <taxon>Roseomonadaceae</taxon>
        <taxon>Caldovatus</taxon>
    </lineage>
</organism>
<dbReference type="Gene3D" id="3.40.50.2000">
    <property type="entry name" value="Glycogen Phosphorylase B"/>
    <property type="match status" value="2"/>
</dbReference>
<dbReference type="Proteomes" id="UP000597507">
    <property type="component" value="Unassembled WGS sequence"/>
</dbReference>
<accession>A0A8J3EAL1</accession>
<dbReference type="GO" id="GO:0009103">
    <property type="term" value="P:lipopolysaccharide biosynthetic process"/>
    <property type="evidence" value="ECO:0007669"/>
    <property type="project" value="TreeGrafter"/>
</dbReference>
<dbReference type="InterPro" id="IPR001296">
    <property type="entry name" value="Glyco_trans_1"/>
</dbReference>
<name>A0A8J3EAL1_9PROT</name>
<dbReference type="PANTHER" id="PTHR46401">
    <property type="entry name" value="GLYCOSYLTRANSFERASE WBBK-RELATED"/>
    <property type="match status" value="1"/>
</dbReference>
<comment type="caution">
    <text evidence="3">The sequence shown here is derived from an EMBL/GenBank/DDBJ whole genome shotgun (WGS) entry which is preliminary data.</text>
</comment>
<keyword evidence="4" id="KW-1185">Reference proteome</keyword>
<dbReference type="SUPFAM" id="SSF53756">
    <property type="entry name" value="UDP-Glycosyltransferase/glycogen phosphorylase"/>
    <property type="match status" value="1"/>
</dbReference>
<dbReference type="CDD" id="cd03809">
    <property type="entry name" value="GT4_MtfB-like"/>
    <property type="match status" value="1"/>
</dbReference>
<evidence type="ECO:0000259" key="2">
    <source>
        <dbReference type="Pfam" id="PF00534"/>
    </source>
</evidence>
<dbReference type="PANTHER" id="PTHR46401:SF2">
    <property type="entry name" value="GLYCOSYLTRANSFERASE WBBK-RELATED"/>
    <property type="match status" value="1"/>
</dbReference>
<feature type="domain" description="Glycosyl transferase family 1" evidence="2">
    <location>
        <begin position="187"/>
        <end position="335"/>
    </location>
</feature>
<sequence length="361" mass="37973">MTRFVLNGRFLTQALTGVQRFAAELAAAMDALAGEGAWPATRVLVPRGAAPPALRHLEVAEVGRLRGQAWEQFELPRAARGAFLLNLGNTAPVLAGRRQAVVIHDAGAFDTPDSYALPFRAWYRLLHRTLARTGARIVTVSEFSRGRIAARLGLDPARIGVMPEGAEHILRAPADAAVLARHGLAPRRYALAVGSRAAHKNLDALRGAAALLAARGLALAAAGAADPAVFRPAAGAGGGGAIALGRVGDAELRALYENALCLVFPSRYEGFGLPPVEAMLCGCPVLAARSGAVPEICGDAALWFDAADPESLVGAFRRLLDEPGLADALRARGRDRARSFTWRRAAGTLLRLLPPEGPAPR</sequence>
<gene>
    <name evidence="3" type="ORF">GCM10010964_00620</name>
</gene>
<dbReference type="Pfam" id="PF00534">
    <property type="entry name" value="Glycos_transf_1"/>
    <property type="match status" value="1"/>
</dbReference>
<protein>
    <submittedName>
        <fullName evidence="3">Mannosyltransferase</fullName>
    </submittedName>
</protein>
<dbReference type="AlphaFoldDB" id="A0A8J3EAL1"/>
<evidence type="ECO:0000313" key="4">
    <source>
        <dbReference type="Proteomes" id="UP000597507"/>
    </source>
</evidence>
<reference evidence="3 4" key="1">
    <citation type="journal article" date="2014" name="Int. J. Syst. Evol. Microbiol.">
        <title>Complete genome sequence of Corynebacterium casei LMG S-19264T (=DSM 44701T), isolated from a smear-ripened cheese.</title>
        <authorList>
            <consortium name="US DOE Joint Genome Institute (JGI-PGF)"/>
            <person name="Walter F."/>
            <person name="Albersmeier A."/>
            <person name="Kalinowski J."/>
            <person name="Ruckert C."/>
        </authorList>
    </citation>
    <scope>NUCLEOTIDE SEQUENCE [LARGE SCALE GENOMIC DNA]</scope>
    <source>
        <strain evidence="3 4">CGMCC 1.16330</strain>
    </source>
</reference>
<keyword evidence="3" id="KW-0328">Glycosyltransferase</keyword>
<dbReference type="GO" id="GO:0016757">
    <property type="term" value="F:glycosyltransferase activity"/>
    <property type="evidence" value="ECO:0007669"/>
    <property type="project" value="UniProtKB-KW"/>
</dbReference>
<evidence type="ECO:0000313" key="3">
    <source>
        <dbReference type="EMBL" id="GGG16211.1"/>
    </source>
</evidence>
<proteinExistence type="predicted"/>